<dbReference type="RefSeq" id="WP_166519352.1">
    <property type="nucleotide sequence ID" value="NZ_JAAABJ010000507.1"/>
</dbReference>
<keyword evidence="3" id="KW-1185">Reference proteome</keyword>
<dbReference type="AlphaFoldDB" id="A0A845PTU7"/>
<dbReference type="InterPro" id="IPR006342">
    <property type="entry name" value="FkbM_mtfrase"/>
</dbReference>
<evidence type="ECO:0000259" key="1">
    <source>
        <dbReference type="Pfam" id="PF05050"/>
    </source>
</evidence>
<sequence>MSLYGQLAENLMYISPSFYKQRFFKKLKNVNIENALERGIEPELVWIKNFLPKDAVFFDVGANVGAYIYILENHLKPENIYAFEPNPQLFKRLKKLFPKVNILPYALSNKNAKSRLKIPIIKGRKVMARGTLKIRLKEKGEEKAILQTVIVKRLDDWAEQNVIDRIDFIKIDVEGNETYTVDGMIDIILRMKPVLMIEIEQRHHTRPIWDYICYFERYGYDVYYLDRKKHILMPLTQNILKQQSEANEKDKQKYINNIIFLPKSNECSSKTKF</sequence>
<gene>
    <name evidence="2" type="ORF">GNY06_06670</name>
</gene>
<dbReference type="SUPFAM" id="SSF53335">
    <property type="entry name" value="S-adenosyl-L-methionine-dependent methyltransferases"/>
    <property type="match status" value="1"/>
</dbReference>
<keyword evidence="2" id="KW-0808">Transferase</keyword>
<protein>
    <submittedName>
        <fullName evidence="2">FkbM family methyltransferase</fullName>
    </submittedName>
</protein>
<dbReference type="NCBIfam" id="TIGR01444">
    <property type="entry name" value="fkbM_fam"/>
    <property type="match status" value="1"/>
</dbReference>
<reference evidence="2 3" key="1">
    <citation type="submission" date="2019-11" db="EMBL/GenBank/DDBJ databases">
        <title>Characterization of Elizabethkingia argenteiflava sp. nov., isolated from inner surface of Soybean Pods.</title>
        <authorList>
            <person name="Mo S."/>
        </authorList>
    </citation>
    <scope>NUCLEOTIDE SEQUENCE [LARGE SCALE GENOMIC DNA]</scope>
    <source>
        <strain evidence="2 3">YB22</strain>
    </source>
</reference>
<accession>A0A845PTU7</accession>
<evidence type="ECO:0000313" key="3">
    <source>
        <dbReference type="Proteomes" id="UP000553459"/>
    </source>
</evidence>
<dbReference type="GO" id="GO:0032259">
    <property type="term" value="P:methylation"/>
    <property type="evidence" value="ECO:0007669"/>
    <property type="project" value="UniProtKB-KW"/>
</dbReference>
<dbReference type="PANTHER" id="PTHR34203:SF15">
    <property type="entry name" value="SLL1173 PROTEIN"/>
    <property type="match status" value="1"/>
</dbReference>
<organism evidence="2 3">
    <name type="scientific">Elizabethkingia argenteiflava</name>
    <dbReference type="NCBI Taxonomy" id="2681556"/>
    <lineage>
        <taxon>Bacteria</taxon>
        <taxon>Pseudomonadati</taxon>
        <taxon>Bacteroidota</taxon>
        <taxon>Flavobacteriia</taxon>
        <taxon>Flavobacteriales</taxon>
        <taxon>Weeksellaceae</taxon>
        <taxon>Elizabethkingia</taxon>
    </lineage>
</organism>
<keyword evidence="2" id="KW-0489">Methyltransferase</keyword>
<feature type="domain" description="Methyltransferase FkbM" evidence="1">
    <location>
        <begin position="59"/>
        <end position="221"/>
    </location>
</feature>
<dbReference type="EMBL" id="JAAABJ010000507">
    <property type="protein sequence ID" value="NAW51065.1"/>
    <property type="molecule type" value="Genomic_DNA"/>
</dbReference>
<dbReference type="Proteomes" id="UP000553459">
    <property type="component" value="Unassembled WGS sequence"/>
</dbReference>
<dbReference type="Pfam" id="PF05050">
    <property type="entry name" value="Methyltransf_21"/>
    <property type="match status" value="1"/>
</dbReference>
<name>A0A845PTU7_9FLAO</name>
<dbReference type="PANTHER" id="PTHR34203">
    <property type="entry name" value="METHYLTRANSFERASE, FKBM FAMILY PROTEIN"/>
    <property type="match status" value="1"/>
</dbReference>
<dbReference type="InterPro" id="IPR029063">
    <property type="entry name" value="SAM-dependent_MTases_sf"/>
</dbReference>
<comment type="caution">
    <text evidence="2">The sequence shown here is derived from an EMBL/GenBank/DDBJ whole genome shotgun (WGS) entry which is preliminary data.</text>
</comment>
<dbReference type="InterPro" id="IPR052514">
    <property type="entry name" value="SAM-dependent_MTase"/>
</dbReference>
<evidence type="ECO:0000313" key="2">
    <source>
        <dbReference type="EMBL" id="NAW51065.1"/>
    </source>
</evidence>
<dbReference type="Gene3D" id="3.40.50.150">
    <property type="entry name" value="Vaccinia Virus protein VP39"/>
    <property type="match status" value="1"/>
</dbReference>
<dbReference type="GO" id="GO:0008168">
    <property type="term" value="F:methyltransferase activity"/>
    <property type="evidence" value="ECO:0007669"/>
    <property type="project" value="UniProtKB-KW"/>
</dbReference>
<proteinExistence type="predicted"/>